<dbReference type="PROSITE" id="PS51635">
    <property type="entry name" value="PNPLA"/>
    <property type="match status" value="1"/>
</dbReference>
<feature type="active site" description="Proton acceptor" evidence="2">
    <location>
        <position position="185"/>
    </location>
</feature>
<protein>
    <submittedName>
        <fullName evidence="4">Patatin-like phospholipase family protein</fullName>
    </submittedName>
</protein>
<dbReference type="OrthoDB" id="9770965at2"/>
<gene>
    <name evidence="4" type="ORF">FPZ44_09020</name>
</gene>
<feature type="short sequence motif" description="DGA/G" evidence="2">
    <location>
        <begin position="185"/>
        <end position="187"/>
    </location>
</feature>
<feature type="short sequence motif" description="GXSXG" evidence="2">
    <location>
        <begin position="36"/>
        <end position="40"/>
    </location>
</feature>
<feature type="domain" description="PNPLA" evidence="3">
    <location>
        <begin position="5"/>
        <end position="198"/>
    </location>
</feature>
<dbReference type="PANTHER" id="PTHR46394">
    <property type="entry name" value="ANNEXIN"/>
    <property type="match status" value="1"/>
</dbReference>
<evidence type="ECO:0000313" key="4">
    <source>
        <dbReference type="EMBL" id="TVX94657.1"/>
    </source>
</evidence>
<dbReference type="Proteomes" id="UP000318102">
    <property type="component" value="Unassembled WGS sequence"/>
</dbReference>
<dbReference type="Gene3D" id="3.40.1090.10">
    <property type="entry name" value="Cytosolic phospholipase A2 catalytic domain"/>
    <property type="match status" value="2"/>
</dbReference>
<evidence type="ECO:0000313" key="5">
    <source>
        <dbReference type="Proteomes" id="UP000318102"/>
    </source>
</evidence>
<dbReference type="InterPro" id="IPR052580">
    <property type="entry name" value="Lipid_Hydrolase"/>
</dbReference>
<dbReference type="InterPro" id="IPR016035">
    <property type="entry name" value="Acyl_Trfase/lysoPLipase"/>
</dbReference>
<evidence type="ECO:0000256" key="2">
    <source>
        <dbReference type="PROSITE-ProRule" id="PRU01161"/>
    </source>
</evidence>
<feature type="active site" description="Nucleophile" evidence="2">
    <location>
        <position position="38"/>
    </location>
</feature>
<comment type="caution">
    <text evidence="4">The sequence shown here is derived from an EMBL/GenBank/DDBJ whole genome shotgun (WGS) entry which is preliminary data.</text>
</comment>
<keyword evidence="2" id="KW-0378">Hydrolase</keyword>
<dbReference type="PANTHER" id="PTHR46394:SF1">
    <property type="entry name" value="PNPLA DOMAIN-CONTAINING PROTEIN"/>
    <property type="match status" value="1"/>
</dbReference>
<dbReference type="AlphaFoldDB" id="A0A559J451"/>
<evidence type="ECO:0000259" key="3">
    <source>
        <dbReference type="PROSITE" id="PS51635"/>
    </source>
</evidence>
<dbReference type="Pfam" id="PF01734">
    <property type="entry name" value="Patatin"/>
    <property type="match status" value="1"/>
</dbReference>
<dbReference type="InterPro" id="IPR002641">
    <property type="entry name" value="PNPLA_dom"/>
</dbReference>
<keyword evidence="1 2" id="KW-0443">Lipid metabolism</keyword>
<keyword evidence="2" id="KW-0442">Lipid degradation</keyword>
<organism evidence="4 5">
    <name type="scientific">Paenibacillus agilis</name>
    <dbReference type="NCBI Taxonomy" id="3020863"/>
    <lineage>
        <taxon>Bacteria</taxon>
        <taxon>Bacillati</taxon>
        <taxon>Bacillota</taxon>
        <taxon>Bacilli</taxon>
        <taxon>Bacillales</taxon>
        <taxon>Paenibacillaceae</taxon>
        <taxon>Paenibacillus</taxon>
    </lineage>
</organism>
<feature type="short sequence motif" description="GXGXXG" evidence="2">
    <location>
        <begin position="9"/>
        <end position="14"/>
    </location>
</feature>
<evidence type="ECO:0000256" key="1">
    <source>
        <dbReference type="ARBA" id="ARBA00023098"/>
    </source>
</evidence>
<dbReference type="GO" id="GO:0016787">
    <property type="term" value="F:hydrolase activity"/>
    <property type="evidence" value="ECO:0007669"/>
    <property type="project" value="UniProtKB-UniRule"/>
</dbReference>
<proteinExistence type="predicted"/>
<dbReference type="CDD" id="cd07207">
    <property type="entry name" value="Pat_ExoU_VipD_like"/>
    <property type="match status" value="1"/>
</dbReference>
<name>A0A559J451_9BACL</name>
<accession>A0A559J451</accession>
<dbReference type="EMBL" id="VNJK01000001">
    <property type="protein sequence ID" value="TVX94657.1"/>
    <property type="molecule type" value="Genomic_DNA"/>
</dbReference>
<keyword evidence="5" id="KW-1185">Reference proteome</keyword>
<reference evidence="4 5" key="1">
    <citation type="submission" date="2019-07" db="EMBL/GenBank/DDBJ databases">
        <authorList>
            <person name="Kim J."/>
        </authorList>
    </citation>
    <scope>NUCLEOTIDE SEQUENCE [LARGE SCALE GENOMIC DNA]</scope>
    <source>
        <strain evidence="4 5">N4</strain>
    </source>
</reference>
<sequence>MQVDAVFEGGGVRGIAFIGAIEQIEAAGYMWRHIAGTSAGSIFAALLASGYTSNELKDLMYGLDYTSLLGRNWLHHIPIAGQAIPMLLYSGIYSNTVLEQYMTTWLHQKNVHTFADLPQGKLKIIASDVSSGNLIVFPDDLAKYGFTPSDFPIATAVRMSTNIPFFFRPYRWQTPTNVKPYYVVDGALLSNFPIWIFDVEDTPICPTFGFRLSEKKIFTPHHPIEGPFSLFSAMFKTMLQAHDQRHVDKHGESRTMFIRTGHVTPTDFDLSEEDRVYLYEEGKIAAQQFLKRWDFEEYKQKFRSNIV</sequence>
<dbReference type="SUPFAM" id="SSF52151">
    <property type="entry name" value="FabD/lysophospholipase-like"/>
    <property type="match status" value="1"/>
</dbReference>
<dbReference type="GO" id="GO:0016042">
    <property type="term" value="P:lipid catabolic process"/>
    <property type="evidence" value="ECO:0007669"/>
    <property type="project" value="UniProtKB-UniRule"/>
</dbReference>